<accession>B1I541</accession>
<keyword evidence="3" id="KW-1185">Reference proteome</keyword>
<dbReference type="STRING" id="477974.Daud_1600"/>
<name>B1I541_DESAP</name>
<sequence length="193" mass="21994">MDNVIRFTRSQRYRLSLGLRAHQKILDCNFLRVDYDHAITAKQEILVFGTYDLELNLAEGNHHRVHHYTRYRTESFREWLPVPGLDKGSSPMTGADIRVTGVSCAASEEELTVVLEMQVEARVQPRPPDLETGPVEKKPPASDKAGEPNRPSRLFEELKELRAYVKRRARGKVDVLSLNGVQVVTDAEVEEEK</sequence>
<dbReference type="KEGG" id="dau:Daud_1600"/>
<dbReference type="AlphaFoldDB" id="B1I541"/>
<gene>
    <name evidence="2" type="ordered locus">Daud_1600</name>
</gene>
<dbReference type="Proteomes" id="UP000008544">
    <property type="component" value="Chromosome"/>
</dbReference>
<evidence type="ECO:0000313" key="3">
    <source>
        <dbReference type="Proteomes" id="UP000008544"/>
    </source>
</evidence>
<proteinExistence type="predicted"/>
<dbReference type="HOGENOM" id="CLU_1406752_0_0_9"/>
<feature type="compositionally biased region" description="Basic and acidic residues" evidence="1">
    <location>
        <begin position="134"/>
        <end position="147"/>
    </location>
</feature>
<dbReference type="EMBL" id="CP000860">
    <property type="protein sequence ID" value="ACA60102.1"/>
    <property type="molecule type" value="Genomic_DNA"/>
</dbReference>
<reference evidence="2 3" key="2">
    <citation type="journal article" date="2008" name="Science">
        <title>Environmental genomics reveals a single-species ecosystem deep within Earth.</title>
        <authorList>
            <person name="Chivian D."/>
            <person name="Brodie E.L."/>
            <person name="Alm E.J."/>
            <person name="Culley D.E."/>
            <person name="Dehal P.S."/>
            <person name="Desantis T.Z."/>
            <person name="Gihring T.M."/>
            <person name="Lapidus A."/>
            <person name="Lin L.H."/>
            <person name="Lowry S.R."/>
            <person name="Moser D.P."/>
            <person name="Richardson P.M."/>
            <person name="Southam G."/>
            <person name="Wanger G."/>
            <person name="Pratt L.M."/>
            <person name="Andersen G.L."/>
            <person name="Hazen T.C."/>
            <person name="Brockman F.J."/>
            <person name="Arkin A.P."/>
            <person name="Onstott T.C."/>
        </authorList>
    </citation>
    <scope>NUCLEOTIDE SEQUENCE [LARGE SCALE GENOMIC DNA]</scope>
    <source>
        <strain evidence="2 3">MP104C</strain>
    </source>
</reference>
<reference evidence="3" key="1">
    <citation type="submission" date="2007-10" db="EMBL/GenBank/DDBJ databases">
        <title>Complete sequence of chromosome of Desulforudis audaxviator MP104C.</title>
        <authorList>
            <person name="Copeland A."/>
            <person name="Lucas S."/>
            <person name="Lapidus A."/>
            <person name="Barry K."/>
            <person name="Glavina del Rio T."/>
            <person name="Dalin E."/>
            <person name="Tice H."/>
            <person name="Bruce D."/>
            <person name="Pitluck S."/>
            <person name="Lowry S.R."/>
            <person name="Larimer F."/>
            <person name="Land M.L."/>
            <person name="Hauser L."/>
            <person name="Kyrpides N."/>
            <person name="Ivanova N.N."/>
            <person name="Richardson P."/>
        </authorList>
    </citation>
    <scope>NUCLEOTIDE SEQUENCE [LARGE SCALE GENOMIC DNA]</scope>
    <source>
        <strain evidence="3">MP104C</strain>
    </source>
</reference>
<evidence type="ECO:0000256" key="1">
    <source>
        <dbReference type="SAM" id="MobiDB-lite"/>
    </source>
</evidence>
<protein>
    <submittedName>
        <fullName evidence="2">Uncharacterized protein</fullName>
    </submittedName>
</protein>
<evidence type="ECO:0000313" key="2">
    <source>
        <dbReference type="EMBL" id="ACA60102.1"/>
    </source>
</evidence>
<feature type="region of interest" description="Disordered" evidence="1">
    <location>
        <begin position="122"/>
        <end position="153"/>
    </location>
</feature>
<organism evidence="2 3">
    <name type="scientific">Desulforudis audaxviator (strain MP104C)</name>
    <dbReference type="NCBI Taxonomy" id="477974"/>
    <lineage>
        <taxon>Bacteria</taxon>
        <taxon>Bacillati</taxon>
        <taxon>Bacillota</taxon>
        <taxon>Clostridia</taxon>
        <taxon>Thermoanaerobacterales</taxon>
        <taxon>Candidatus Desulforudaceae</taxon>
        <taxon>Candidatus Desulforudis</taxon>
    </lineage>
</organism>
<dbReference type="RefSeq" id="WP_012302683.1">
    <property type="nucleotide sequence ID" value="NC_010424.1"/>
</dbReference>